<keyword evidence="1" id="KW-0175">Coiled coil</keyword>
<dbReference type="AlphaFoldDB" id="A4VEY5"/>
<dbReference type="EMBL" id="GG662536">
    <property type="protein sequence ID" value="EDK31236.2"/>
    <property type="molecule type" value="Genomic_DNA"/>
</dbReference>
<dbReference type="InParanoid" id="A4VEY5"/>
<dbReference type="GeneID" id="7831489"/>
<dbReference type="eggNOG" id="ENOG502SXTE">
    <property type="taxonomic scope" value="Eukaryota"/>
</dbReference>
<evidence type="ECO:0000313" key="3">
    <source>
        <dbReference type="EMBL" id="EDK31236.2"/>
    </source>
</evidence>
<evidence type="ECO:0000256" key="2">
    <source>
        <dbReference type="SAM" id="MobiDB-lite"/>
    </source>
</evidence>
<keyword evidence="4" id="KW-1185">Reference proteome</keyword>
<feature type="compositionally biased region" description="Acidic residues" evidence="2">
    <location>
        <begin position="296"/>
        <end position="305"/>
    </location>
</feature>
<organism evidence="3 4">
    <name type="scientific">Tetrahymena thermophila (strain SB210)</name>
    <dbReference type="NCBI Taxonomy" id="312017"/>
    <lineage>
        <taxon>Eukaryota</taxon>
        <taxon>Sar</taxon>
        <taxon>Alveolata</taxon>
        <taxon>Ciliophora</taxon>
        <taxon>Intramacronucleata</taxon>
        <taxon>Oligohymenophorea</taxon>
        <taxon>Hymenostomatida</taxon>
        <taxon>Tetrahymenina</taxon>
        <taxon>Tetrahymenidae</taxon>
        <taxon>Tetrahymena</taxon>
    </lineage>
</organism>
<feature type="region of interest" description="Disordered" evidence="2">
    <location>
        <begin position="287"/>
        <end position="307"/>
    </location>
</feature>
<dbReference type="KEGG" id="tet:TTHERM_00420939"/>
<gene>
    <name evidence="3" type="ORF">TTHERM_00420939</name>
</gene>
<dbReference type="InterPro" id="IPR032727">
    <property type="entry name" value="CLAMP"/>
</dbReference>
<dbReference type="RefSeq" id="XP_001470703.2">
    <property type="nucleotide sequence ID" value="XM_001470653.2"/>
</dbReference>
<feature type="coiled-coil region" evidence="1">
    <location>
        <begin position="6"/>
        <end position="41"/>
    </location>
</feature>
<sequence length="351" mass="42630">MPPKTKKELEAEALRLAEEQRLREEEERKRKEEERKKYEVKTLDTGLECIFTDYYVTECFENSNDPRQFTKEYLQSYYFRDNNYSQNFREIDWITLIEYTLYNLNFAKNELNLTNQQAKIFINIMFDVLRLNDLKYTTFTLPKTQNERGEEVDLEEKEREKYISSKVRLQGQKTKQKDFEHLKNLLINHSVDQPPNKLKFFTSDQLQQMFIYANNSYFAHYNLYSYIQRKEQRQVDIFQTVYVDQMVDIPPLEQGLFVPIDKKDEEQLERERRQFLQQQLEEEQALEALKRKQEEQGQEEEEEPLDPIALEIIREKVKETEQIMQQKLIDRQNALNEKLQELDKPKKPVKK</sequence>
<dbReference type="Pfam" id="PF14769">
    <property type="entry name" value="CLAMP"/>
    <property type="match status" value="1"/>
</dbReference>
<name>A4VEY5_TETTS</name>
<evidence type="ECO:0000256" key="1">
    <source>
        <dbReference type="SAM" id="Coils"/>
    </source>
</evidence>
<evidence type="ECO:0000313" key="4">
    <source>
        <dbReference type="Proteomes" id="UP000009168"/>
    </source>
</evidence>
<dbReference type="HOGENOM" id="CLU_843301_0_0_1"/>
<dbReference type="PANTHER" id="PTHR28457:SF1">
    <property type="entry name" value="CILIA- AND FLAGELLA-ASSOCIATED PROTEIN 119"/>
    <property type="match status" value="1"/>
</dbReference>
<proteinExistence type="predicted"/>
<dbReference type="PANTHER" id="PTHR28457">
    <property type="entry name" value="COILED-COIL DOMAIN-CONTAINING PROTEIN 189"/>
    <property type="match status" value="1"/>
</dbReference>
<dbReference type="OrthoDB" id="425082at2759"/>
<reference evidence="4" key="1">
    <citation type="journal article" date="2006" name="PLoS Biol.">
        <title>Macronuclear genome sequence of the ciliate Tetrahymena thermophila, a model eukaryote.</title>
        <authorList>
            <person name="Eisen J.A."/>
            <person name="Coyne R.S."/>
            <person name="Wu M."/>
            <person name="Wu D."/>
            <person name="Thiagarajan M."/>
            <person name="Wortman J.R."/>
            <person name="Badger J.H."/>
            <person name="Ren Q."/>
            <person name="Amedeo P."/>
            <person name="Jones K.M."/>
            <person name="Tallon L.J."/>
            <person name="Delcher A.L."/>
            <person name="Salzberg S.L."/>
            <person name="Silva J.C."/>
            <person name="Haas B.J."/>
            <person name="Majoros W.H."/>
            <person name="Farzad M."/>
            <person name="Carlton J.M."/>
            <person name="Smith R.K. Jr."/>
            <person name="Garg J."/>
            <person name="Pearlman R.E."/>
            <person name="Karrer K.M."/>
            <person name="Sun L."/>
            <person name="Manning G."/>
            <person name="Elde N.C."/>
            <person name="Turkewitz A.P."/>
            <person name="Asai D.J."/>
            <person name="Wilkes D.E."/>
            <person name="Wang Y."/>
            <person name="Cai H."/>
            <person name="Collins K."/>
            <person name="Stewart B.A."/>
            <person name="Lee S.R."/>
            <person name="Wilamowska K."/>
            <person name="Weinberg Z."/>
            <person name="Ruzzo W.L."/>
            <person name="Wloga D."/>
            <person name="Gaertig J."/>
            <person name="Frankel J."/>
            <person name="Tsao C.-C."/>
            <person name="Gorovsky M.A."/>
            <person name="Keeling P.J."/>
            <person name="Waller R.F."/>
            <person name="Patron N.J."/>
            <person name="Cherry J.M."/>
            <person name="Stover N.A."/>
            <person name="Krieger C.J."/>
            <person name="del Toro C."/>
            <person name="Ryder H.F."/>
            <person name="Williamson S.C."/>
            <person name="Barbeau R.A."/>
            <person name="Hamilton E.P."/>
            <person name="Orias E."/>
        </authorList>
    </citation>
    <scope>NUCLEOTIDE SEQUENCE [LARGE SCALE GENOMIC DNA]</scope>
    <source>
        <strain evidence="4">SB210</strain>
    </source>
</reference>
<dbReference type="Proteomes" id="UP000009168">
    <property type="component" value="Unassembled WGS sequence"/>
</dbReference>
<accession>A4VEY5</accession>
<protein>
    <submittedName>
        <fullName evidence="3">Uncharacterized protein</fullName>
    </submittedName>
</protein>